<evidence type="ECO:0000313" key="2">
    <source>
        <dbReference type="EMBL" id="KAL1311898.1"/>
    </source>
</evidence>
<dbReference type="GeneID" id="95975672"/>
<accession>A0ABR3PQR5</accession>
<protein>
    <recommendedName>
        <fullName evidence="4">BZIP domain-containing protein</fullName>
    </recommendedName>
</protein>
<reference evidence="2 3" key="1">
    <citation type="submission" date="2024-07" db="EMBL/GenBank/DDBJ databases">
        <title>Draft sequence of the Neodothiora populina.</title>
        <authorList>
            <person name="Drown D.D."/>
            <person name="Schuette U.S."/>
            <person name="Buechlein A.B."/>
            <person name="Rusch D.R."/>
            <person name="Winton L.W."/>
            <person name="Adams G.A."/>
        </authorList>
    </citation>
    <scope>NUCLEOTIDE SEQUENCE [LARGE SCALE GENOMIC DNA]</scope>
    <source>
        <strain evidence="2 3">CPC 39397</strain>
    </source>
</reference>
<sequence length="190" mass="21833">MNIRSFDYGDDPSFQNDQADKDYSRILSAAPVTIEATDWRRIEDAKARRKIQDRHAQRRRRERIRNEQGEALLFTGDGQFVDATRRDTYESFPQGPDMNANSIQLSLEATANHAYPADSLSTASEHGLDGAIDWFEHHNHHDYNDSMSEHENRSIPVVPSEMSRWSPLQSTSDTDIIVDLCVVSSRKEYF</sequence>
<dbReference type="Proteomes" id="UP001562354">
    <property type="component" value="Unassembled WGS sequence"/>
</dbReference>
<proteinExistence type="predicted"/>
<dbReference type="EMBL" id="JBFMKM010000001">
    <property type="protein sequence ID" value="KAL1311898.1"/>
    <property type="molecule type" value="Genomic_DNA"/>
</dbReference>
<comment type="caution">
    <text evidence="2">The sequence shown here is derived from an EMBL/GenBank/DDBJ whole genome shotgun (WGS) entry which is preliminary data.</text>
</comment>
<evidence type="ECO:0000313" key="3">
    <source>
        <dbReference type="Proteomes" id="UP001562354"/>
    </source>
</evidence>
<keyword evidence="3" id="KW-1185">Reference proteome</keyword>
<dbReference type="RefSeq" id="XP_069204746.1">
    <property type="nucleotide sequence ID" value="XM_069341232.1"/>
</dbReference>
<evidence type="ECO:0008006" key="4">
    <source>
        <dbReference type="Google" id="ProtNLM"/>
    </source>
</evidence>
<gene>
    <name evidence="2" type="ORF">AAFC00_001970</name>
</gene>
<name>A0ABR3PQR5_9PEZI</name>
<evidence type="ECO:0000256" key="1">
    <source>
        <dbReference type="SAM" id="MobiDB-lite"/>
    </source>
</evidence>
<feature type="region of interest" description="Disordered" evidence="1">
    <location>
        <begin position="1"/>
        <end position="22"/>
    </location>
</feature>
<organism evidence="2 3">
    <name type="scientific">Neodothiora populina</name>
    <dbReference type="NCBI Taxonomy" id="2781224"/>
    <lineage>
        <taxon>Eukaryota</taxon>
        <taxon>Fungi</taxon>
        <taxon>Dikarya</taxon>
        <taxon>Ascomycota</taxon>
        <taxon>Pezizomycotina</taxon>
        <taxon>Dothideomycetes</taxon>
        <taxon>Dothideomycetidae</taxon>
        <taxon>Dothideales</taxon>
        <taxon>Dothioraceae</taxon>
        <taxon>Neodothiora</taxon>
    </lineage>
</organism>